<dbReference type="InParanoid" id="A0A2K2ACN9"/>
<sequence length="59" mass="6694">MDLVATRSKLQLLIHHQKTWVSPSERYTIVPDESRQTVAFGGNGNDASVPENDVKRMRI</sequence>
<dbReference type="AlphaFoldDB" id="A0A2K2ACN9"/>
<organism evidence="2 3">
    <name type="scientific">Populus trichocarpa</name>
    <name type="common">Western balsam poplar</name>
    <name type="synonym">Populus balsamifera subsp. trichocarpa</name>
    <dbReference type="NCBI Taxonomy" id="3694"/>
    <lineage>
        <taxon>Eukaryota</taxon>
        <taxon>Viridiplantae</taxon>
        <taxon>Streptophyta</taxon>
        <taxon>Embryophyta</taxon>
        <taxon>Tracheophyta</taxon>
        <taxon>Spermatophyta</taxon>
        <taxon>Magnoliopsida</taxon>
        <taxon>eudicotyledons</taxon>
        <taxon>Gunneridae</taxon>
        <taxon>Pentapetalae</taxon>
        <taxon>rosids</taxon>
        <taxon>fabids</taxon>
        <taxon>Malpighiales</taxon>
        <taxon>Salicaceae</taxon>
        <taxon>Saliceae</taxon>
        <taxon>Populus</taxon>
    </lineage>
</organism>
<dbReference type="STRING" id="3694.A0A2K2ACN9"/>
<name>A0A2K2ACN9_POPTR</name>
<protein>
    <submittedName>
        <fullName evidence="2">Uncharacterized protein</fullName>
    </submittedName>
</protein>
<feature type="region of interest" description="Disordered" evidence="1">
    <location>
        <begin position="36"/>
        <end position="59"/>
    </location>
</feature>
<dbReference type="EMBL" id="CM009294">
    <property type="protein sequence ID" value="PNT35296.1"/>
    <property type="molecule type" value="Genomic_DNA"/>
</dbReference>
<keyword evidence="3" id="KW-1185">Reference proteome</keyword>
<reference evidence="2 3" key="1">
    <citation type="journal article" date="2006" name="Science">
        <title>The genome of black cottonwood, Populus trichocarpa (Torr. &amp; Gray).</title>
        <authorList>
            <person name="Tuskan G.A."/>
            <person name="Difazio S."/>
            <person name="Jansson S."/>
            <person name="Bohlmann J."/>
            <person name="Grigoriev I."/>
            <person name="Hellsten U."/>
            <person name="Putnam N."/>
            <person name="Ralph S."/>
            <person name="Rombauts S."/>
            <person name="Salamov A."/>
            <person name="Schein J."/>
            <person name="Sterck L."/>
            <person name="Aerts A."/>
            <person name="Bhalerao R.R."/>
            <person name="Bhalerao R.P."/>
            <person name="Blaudez D."/>
            <person name="Boerjan W."/>
            <person name="Brun A."/>
            <person name="Brunner A."/>
            <person name="Busov V."/>
            <person name="Campbell M."/>
            <person name="Carlson J."/>
            <person name="Chalot M."/>
            <person name="Chapman J."/>
            <person name="Chen G.L."/>
            <person name="Cooper D."/>
            <person name="Coutinho P.M."/>
            <person name="Couturier J."/>
            <person name="Covert S."/>
            <person name="Cronk Q."/>
            <person name="Cunningham R."/>
            <person name="Davis J."/>
            <person name="Degroeve S."/>
            <person name="Dejardin A."/>
            <person name="Depamphilis C."/>
            <person name="Detter J."/>
            <person name="Dirks B."/>
            <person name="Dubchak I."/>
            <person name="Duplessis S."/>
            <person name="Ehlting J."/>
            <person name="Ellis B."/>
            <person name="Gendler K."/>
            <person name="Goodstein D."/>
            <person name="Gribskov M."/>
            <person name="Grimwood J."/>
            <person name="Groover A."/>
            <person name="Gunter L."/>
            <person name="Hamberger B."/>
            <person name="Heinze B."/>
            <person name="Helariutta Y."/>
            <person name="Henrissat B."/>
            <person name="Holligan D."/>
            <person name="Holt R."/>
            <person name="Huang W."/>
            <person name="Islam-Faridi N."/>
            <person name="Jones S."/>
            <person name="Jones-Rhoades M."/>
            <person name="Jorgensen R."/>
            <person name="Joshi C."/>
            <person name="Kangasjarvi J."/>
            <person name="Karlsson J."/>
            <person name="Kelleher C."/>
            <person name="Kirkpatrick R."/>
            <person name="Kirst M."/>
            <person name="Kohler A."/>
            <person name="Kalluri U."/>
            <person name="Larimer F."/>
            <person name="Leebens-Mack J."/>
            <person name="Leple J.C."/>
            <person name="Locascio P."/>
            <person name="Lou Y."/>
            <person name="Lucas S."/>
            <person name="Martin F."/>
            <person name="Montanini B."/>
            <person name="Napoli C."/>
            <person name="Nelson D.R."/>
            <person name="Nelson C."/>
            <person name="Nieminen K."/>
            <person name="Nilsson O."/>
            <person name="Pereda V."/>
            <person name="Peter G."/>
            <person name="Philippe R."/>
            <person name="Pilate G."/>
            <person name="Poliakov A."/>
            <person name="Razumovskaya J."/>
            <person name="Richardson P."/>
            <person name="Rinaldi C."/>
            <person name="Ritland K."/>
            <person name="Rouze P."/>
            <person name="Ryaboy D."/>
            <person name="Schmutz J."/>
            <person name="Schrader J."/>
            <person name="Segerman B."/>
            <person name="Shin H."/>
            <person name="Siddiqui A."/>
            <person name="Sterky F."/>
            <person name="Terry A."/>
            <person name="Tsai C.J."/>
            <person name="Uberbacher E."/>
            <person name="Unneberg P."/>
            <person name="Vahala J."/>
            <person name="Wall K."/>
            <person name="Wessler S."/>
            <person name="Yang G."/>
            <person name="Yin T."/>
            <person name="Douglas C."/>
            <person name="Marra M."/>
            <person name="Sandberg G."/>
            <person name="Van de Peer Y."/>
            <person name="Rokhsar D."/>
        </authorList>
    </citation>
    <scope>NUCLEOTIDE SEQUENCE [LARGE SCALE GENOMIC DNA]</scope>
    <source>
        <strain evidence="3">cv. Nisqually</strain>
    </source>
</reference>
<dbReference type="Proteomes" id="UP000006729">
    <property type="component" value="Chromosome 5"/>
</dbReference>
<gene>
    <name evidence="2" type="ORF">POPTR_005G068800</name>
</gene>
<proteinExistence type="predicted"/>
<evidence type="ECO:0000313" key="2">
    <source>
        <dbReference type="EMBL" id="PNT35296.1"/>
    </source>
</evidence>
<evidence type="ECO:0000313" key="3">
    <source>
        <dbReference type="Proteomes" id="UP000006729"/>
    </source>
</evidence>
<accession>A0A2K2ACN9</accession>
<evidence type="ECO:0000256" key="1">
    <source>
        <dbReference type="SAM" id="MobiDB-lite"/>
    </source>
</evidence>